<evidence type="ECO:0000313" key="4">
    <source>
        <dbReference type="Proteomes" id="UP000238908"/>
    </source>
</evidence>
<dbReference type="RefSeq" id="WP_104615335.1">
    <property type="nucleotide sequence ID" value="NZ_JBHRWZ010000008.1"/>
</dbReference>
<sequence>MMWSMGFRSAVIAASMLLSGCASDDWQTAGASSPPADCLVGNDDGPVAPAGATGARSQRDARCDPTRQAQSTGMPADPIKPNFGKRQE</sequence>
<gene>
    <name evidence="3" type="ORF">XdyCFBP7245_08855</name>
</gene>
<accession>A0A2S7C4M7</accession>
<evidence type="ECO:0000256" key="2">
    <source>
        <dbReference type="SAM" id="SignalP"/>
    </source>
</evidence>
<feature type="region of interest" description="Disordered" evidence="1">
    <location>
        <begin position="24"/>
        <end position="88"/>
    </location>
</feature>
<dbReference type="AlphaFoldDB" id="A0A2S7C4M7"/>
<organism evidence="3 4">
    <name type="scientific">Xanthomonas dyei</name>
    <dbReference type="NCBI Taxonomy" id="743699"/>
    <lineage>
        <taxon>Bacteria</taxon>
        <taxon>Pseudomonadati</taxon>
        <taxon>Pseudomonadota</taxon>
        <taxon>Gammaproteobacteria</taxon>
        <taxon>Lysobacterales</taxon>
        <taxon>Lysobacteraceae</taxon>
        <taxon>Xanthomonas</taxon>
    </lineage>
</organism>
<comment type="caution">
    <text evidence="3">The sequence shown here is derived from an EMBL/GenBank/DDBJ whole genome shotgun (WGS) entry which is preliminary data.</text>
</comment>
<proteinExistence type="predicted"/>
<feature type="chain" id="PRO_5015689682" description="Lipoprotein" evidence="2">
    <location>
        <begin position="25"/>
        <end position="88"/>
    </location>
</feature>
<dbReference type="Proteomes" id="UP000238908">
    <property type="component" value="Unassembled WGS sequence"/>
</dbReference>
<reference evidence="3 4" key="1">
    <citation type="submission" date="2016-08" db="EMBL/GenBank/DDBJ databases">
        <authorList>
            <person name="Seilhamer J.J."/>
        </authorList>
    </citation>
    <scope>NUCLEOTIDE SEQUENCE [LARGE SCALE GENOMIC DNA]</scope>
    <source>
        <strain evidence="3 4">CFBP7245</strain>
    </source>
</reference>
<dbReference type="EMBL" id="MDEE01000010">
    <property type="protein sequence ID" value="PPU56525.1"/>
    <property type="molecule type" value="Genomic_DNA"/>
</dbReference>
<name>A0A2S7C4M7_9XANT</name>
<keyword evidence="2" id="KW-0732">Signal</keyword>
<evidence type="ECO:0000256" key="1">
    <source>
        <dbReference type="SAM" id="MobiDB-lite"/>
    </source>
</evidence>
<evidence type="ECO:0008006" key="5">
    <source>
        <dbReference type="Google" id="ProtNLM"/>
    </source>
</evidence>
<protein>
    <recommendedName>
        <fullName evidence="5">Lipoprotein</fullName>
    </recommendedName>
</protein>
<feature type="signal peptide" evidence="2">
    <location>
        <begin position="1"/>
        <end position="24"/>
    </location>
</feature>
<evidence type="ECO:0000313" key="3">
    <source>
        <dbReference type="EMBL" id="PPU56525.1"/>
    </source>
</evidence>